<dbReference type="InterPro" id="IPR009003">
    <property type="entry name" value="Peptidase_S1_PA"/>
</dbReference>
<dbReference type="InterPro" id="IPR001478">
    <property type="entry name" value="PDZ"/>
</dbReference>
<sequence length="606" mass="59766">MSANDPHGGVPTGEGHDDRDQRDVRDEGGDGTETPPAPNAGGDPNAHDAPRADDATGTAGAGEAAAAGDPRGADTTDTSAPAAGSTPPDGAWRSAVANHPPRAQGMPGEGYATGTGTFWHFSQHPPQQPPESAPGADAPAGQQAQQTPPSAPWTPGASTTQTFGAVPGGPTGPGGHGVPGGQGGPDGPSGPQPAPGGYGGGAGHGAPPEGVFGMPPAEPGPQQQGRPWGRRKLLGAVAATAVVTSLIVGPAAAVATTYFLDRSDGPSTSSLTNGQASSVSTGSVSKVAEKVLPSVVSIQAGRYGGSGVIISSDGEILTNNHVVSEARGDTVLVQFNDGSEAEAKILGTDPVSDLAVVKAKGKSGLTPATLGDSSKIQVGADVVAIGSPLGLSGTVTSGVVSALDRPVNTGRVAPNQPEPEDPLSPFGFGEPNPGGAQPQTSTVINAIQTDAPINPGNSGGPLMNMNGEVIGINTAIASLGQSGDSGSVGLGFAIPINQAKPIAEQLIKQGSASYAAIDATITRTRDGNGVAIVDTAKNGAAAEAGLKRGDIITSVNDKQVDSPDALIAEIRSQQPGDKVKIGYERDGKDAEVELTLSAQSANGTGS</sequence>
<proteinExistence type="inferred from homology"/>
<keyword evidence="5" id="KW-0812">Transmembrane</keyword>
<dbReference type="InterPro" id="IPR043504">
    <property type="entry name" value="Peptidase_S1_PA_chymotrypsin"/>
</dbReference>
<dbReference type="InterPro" id="IPR051201">
    <property type="entry name" value="Chloro_Bact_Ser_Proteases"/>
</dbReference>
<keyword evidence="5" id="KW-0472">Membrane</keyword>
<dbReference type="PANTHER" id="PTHR43343">
    <property type="entry name" value="PEPTIDASE S12"/>
    <property type="match status" value="1"/>
</dbReference>
<dbReference type="Proteomes" id="UP001501585">
    <property type="component" value="Unassembled WGS sequence"/>
</dbReference>
<dbReference type="Pfam" id="PF13180">
    <property type="entry name" value="PDZ_2"/>
    <property type="match status" value="1"/>
</dbReference>
<feature type="transmembrane region" description="Helical" evidence="5">
    <location>
        <begin position="233"/>
        <end position="260"/>
    </location>
</feature>
<gene>
    <name evidence="7" type="ORF">GCM10009799_07180</name>
</gene>
<evidence type="ECO:0000256" key="3">
    <source>
        <dbReference type="ARBA" id="ARBA00022801"/>
    </source>
</evidence>
<evidence type="ECO:0000256" key="1">
    <source>
        <dbReference type="ARBA" id="ARBA00010541"/>
    </source>
</evidence>
<feature type="compositionally biased region" description="Low complexity" evidence="4">
    <location>
        <begin position="55"/>
        <end position="78"/>
    </location>
</feature>
<organism evidence="7 8">
    <name type="scientific">Nocardiopsis rhodophaea</name>
    <dbReference type="NCBI Taxonomy" id="280238"/>
    <lineage>
        <taxon>Bacteria</taxon>
        <taxon>Bacillati</taxon>
        <taxon>Actinomycetota</taxon>
        <taxon>Actinomycetes</taxon>
        <taxon>Streptosporangiales</taxon>
        <taxon>Nocardiopsidaceae</taxon>
        <taxon>Nocardiopsis</taxon>
    </lineage>
</organism>
<dbReference type="InterPro" id="IPR001940">
    <property type="entry name" value="Peptidase_S1C"/>
</dbReference>
<keyword evidence="3" id="KW-0378">Hydrolase</keyword>
<dbReference type="InterPro" id="IPR036034">
    <property type="entry name" value="PDZ_sf"/>
</dbReference>
<evidence type="ECO:0000256" key="2">
    <source>
        <dbReference type="ARBA" id="ARBA00022670"/>
    </source>
</evidence>
<feature type="compositionally biased region" description="Basic and acidic residues" evidence="4">
    <location>
        <begin position="14"/>
        <end position="28"/>
    </location>
</feature>
<name>A0ABN2SCX6_9ACTN</name>
<dbReference type="PANTHER" id="PTHR43343:SF3">
    <property type="entry name" value="PROTEASE DO-LIKE 8, CHLOROPLASTIC"/>
    <property type="match status" value="1"/>
</dbReference>
<reference evidence="7 8" key="1">
    <citation type="journal article" date="2019" name="Int. J. Syst. Evol. Microbiol.">
        <title>The Global Catalogue of Microorganisms (GCM) 10K type strain sequencing project: providing services to taxonomists for standard genome sequencing and annotation.</title>
        <authorList>
            <consortium name="The Broad Institute Genomics Platform"/>
            <consortium name="The Broad Institute Genome Sequencing Center for Infectious Disease"/>
            <person name="Wu L."/>
            <person name="Ma J."/>
        </authorList>
    </citation>
    <scope>NUCLEOTIDE SEQUENCE [LARGE SCALE GENOMIC DNA]</scope>
    <source>
        <strain evidence="7 8">JCM 15313</strain>
    </source>
</reference>
<dbReference type="SUPFAM" id="SSF50156">
    <property type="entry name" value="PDZ domain-like"/>
    <property type="match status" value="1"/>
</dbReference>
<feature type="region of interest" description="Disordered" evidence="4">
    <location>
        <begin position="1"/>
        <end position="228"/>
    </location>
</feature>
<dbReference type="Gene3D" id="2.40.10.10">
    <property type="entry name" value="Trypsin-like serine proteases"/>
    <property type="match status" value="2"/>
</dbReference>
<keyword evidence="2" id="KW-0645">Protease</keyword>
<dbReference type="SMART" id="SM00228">
    <property type="entry name" value="PDZ"/>
    <property type="match status" value="1"/>
</dbReference>
<feature type="domain" description="PDZ" evidence="6">
    <location>
        <begin position="503"/>
        <end position="562"/>
    </location>
</feature>
<comment type="similarity">
    <text evidence="1">Belongs to the peptidase S1C family.</text>
</comment>
<feature type="region of interest" description="Disordered" evidence="4">
    <location>
        <begin position="408"/>
        <end position="439"/>
    </location>
</feature>
<evidence type="ECO:0000313" key="7">
    <source>
        <dbReference type="EMBL" id="GAA1984310.1"/>
    </source>
</evidence>
<feature type="compositionally biased region" description="Gly residues" evidence="4">
    <location>
        <begin position="166"/>
        <end position="187"/>
    </location>
</feature>
<dbReference type="PROSITE" id="PS50106">
    <property type="entry name" value="PDZ"/>
    <property type="match status" value="1"/>
</dbReference>
<evidence type="ECO:0000259" key="6">
    <source>
        <dbReference type="PROSITE" id="PS50106"/>
    </source>
</evidence>
<accession>A0ABN2SCX6</accession>
<comment type="caution">
    <text evidence="7">The sequence shown here is derived from an EMBL/GenBank/DDBJ whole genome shotgun (WGS) entry which is preliminary data.</text>
</comment>
<dbReference type="SUPFAM" id="SSF50494">
    <property type="entry name" value="Trypsin-like serine proteases"/>
    <property type="match status" value="1"/>
</dbReference>
<dbReference type="Pfam" id="PF13365">
    <property type="entry name" value="Trypsin_2"/>
    <property type="match status" value="1"/>
</dbReference>
<evidence type="ECO:0000256" key="5">
    <source>
        <dbReference type="SAM" id="Phobius"/>
    </source>
</evidence>
<evidence type="ECO:0000256" key="4">
    <source>
        <dbReference type="SAM" id="MobiDB-lite"/>
    </source>
</evidence>
<protein>
    <recommendedName>
        <fullName evidence="6">PDZ domain-containing protein</fullName>
    </recommendedName>
</protein>
<feature type="compositionally biased region" description="Low complexity" evidence="4">
    <location>
        <begin position="133"/>
        <end position="148"/>
    </location>
</feature>
<keyword evidence="8" id="KW-1185">Reference proteome</keyword>
<keyword evidence="5" id="KW-1133">Transmembrane helix</keyword>
<feature type="compositionally biased region" description="Basic and acidic residues" evidence="4">
    <location>
        <begin position="45"/>
        <end position="54"/>
    </location>
</feature>
<evidence type="ECO:0000313" key="8">
    <source>
        <dbReference type="Proteomes" id="UP001501585"/>
    </source>
</evidence>
<dbReference type="Gene3D" id="2.30.42.10">
    <property type="match status" value="1"/>
</dbReference>
<dbReference type="EMBL" id="BAAAPC010000002">
    <property type="protein sequence ID" value="GAA1984310.1"/>
    <property type="molecule type" value="Genomic_DNA"/>
</dbReference>
<dbReference type="PRINTS" id="PR00834">
    <property type="entry name" value="PROTEASES2C"/>
</dbReference>
<dbReference type="RefSeq" id="WP_344160124.1">
    <property type="nucleotide sequence ID" value="NZ_BAAAPC010000002.1"/>
</dbReference>